<feature type="binding site" evidence="6">
    <location>
        <position position="142"/>
    </location>
    <ligand>
        <name>Zn(2+)</name>
        <dbReference type="ChEBI" id="CHEBI:29105"/>
    </ligand>
</feature>
<dbReference type="InterPro" id="IPR001765">
    <property type="entry name" value="Carbonic_anhydrase"/>
</dbReference>
<keyword evidence="9" id="KW-0614">Plasmid</keyword>
<evidence type="ECO:0000313" key="10">
    <source>
        <dbReference type="Proteomes" id="UP000502248"/>
    </source>
</evidence>
<reference evidence="9 10" key="1">
    <citation type="submission" date="2020-04" db="EMBL/GenBank/DDBJ databases">
        <title>Genome sequencing of novel species.</title>
        <authorList>
            <person name="Heo J."/>
            <person name="Kim S.-J."/>
            <person name="Kim J.-S."/>
            <person name="Hong S.-B."/>
            <person name="Kwon S.-W."/>
        </authorList>
    </citation>
    <scope>NUCLEOTIDE SEQUENCE [LARGE SCALE GENOMIC DNA]</scope>
    <source>
        <strain evidence="9 10">MFER-1</strain>
        <plasmid evidence="9 10">unnamed1</plasmid>
    </source>
</reference>
<comment type="catalytic activity">
    <reaction evidence="5 7">
        <text>hydrogencarbonate + H(+) = CO2 + H2O</text>
        <dbReference type="Rhea" id="RHEA:10748"/>
        <dbReference type="ChEBI" id="CHEBI:15377"/>
        <dbReference type="ChEBI" id="CHEBI:15378"/>
        <dbReference type="ChEBI" id="CHEBI:16526"/>
        <dbReference type="ChEBI" id="CHEBI:17544"/>
        <dbReference type="EC" id="4.2.1.1"/>
    </reaction>
</comment>
<feature type="binding site" evidence="6">
    <location>
        <position position="88"/>
    </location>
    <ligand>
        <name>Zn(2+)</name>
        <dbReference type="ChEBI" id="CHEBI:29105"/>
    </ligand>
</feature>
<dbReference type="Proteomes" id="UP000502248">
    <property type="component" value="Plasmid unnamed1"/>
</dbReference>
<evidence type="ECO:0000256" key="6">
    <source>
        <dbReference type="PIRSR" id="PIRSR601765-1"/>
    </source>
</evidence>
<keyword evidence="3 6" id="KW-0862">Zinc</keyword>
<dbReference type="EC" id="4.2.1.1" evidence="2 7"/>
<proteinExistence type="inferred from homology"/>
<dbReference type="Pfam" id="PF00484">
    <property type="entry name" value="Pro_CA"/>
    <property type="match status" value="1"/>
</dbReference>
<evidence type="ECO:0000256" key="8">
    <source>
        <dbReference type="SAM" id="SignalP"/>
    </source>
</evidence>
<dbReference type="PROSITE" id="PS51257">
    <property type="entry name" value="PROKAR_LIPOPROTEIN"/>
    <property type="match status" value="1"/>
</dbReference>
<comment type="similarity">
    <text evidence="1 7">Belongs to the beta-class carbonic anhydrase family.</text>
</comment>
<protein>
    <recommendedName>
        <fullName evidence="2 7">Carbonic anhydrase</fullName>
        <ecNumber evidence="2 7">4.2.1.1</ecNumber>
    </recommendedName>
    <alternativeName>
        <fullName evidence="7">Carbonate dehydratase</fullName>
    </alternativeName>
</protein>
<dbReference type="KEGG" id="cheb:HH215_35505"/>
<evidence type="ECO:0000256" key="3">
    <source>
        <dbReference type="ARBA" id="ARBA00022833"/>
    </source>
</evidence>
<dbReference type="InterPro" id="IPR015892">
    <property type="entry name" value="Carbonic_anhydrase_CS"/>
</dbReference>
<feature type="binding site" evidence="6">
    <location>
        <position position="86"/>
    </location>
    <ligand>
        <name>Zn(2+)</name>
        <dbReference type="ChEBI" id="CHEBI:29105"/>
    </ligand>
</feature>
<feature type="chain" id="PRO_5038886524" description="Carbonic anhydrase" evidence="8">
    <location>
        <begin position="27"/>
        <end position="224"/>
    </location>
</feature>
<dbReference type="PROSITE" id="PS00704">
    <property type="entry name" value="PROK_CO2_ANHYDRASE_1"/>
    <property type="match status" value="1"/>
</dbReference>
<dbReference type="EMBL" id="CP051681">
    <property type="protein sequence ID" value="QJD88555.1"/>
    <property type="molecule type" value="Genomic_DNA"/>
</dbReference>
<dbReference type="RefSeq" id="WP_169284763.1">
    <property type="nucleotide sequence ID" value="NZ_CP051681.1"/>
</dbReference>
<comment type="function">
    <text evidence="7">Reversible hydration of carbon dioxide.</text>
</comment>
<keyword evidence="4 7" id="KW-0456">Lyase</keyword>
<evidence type="ECO:0000256" key="2">
    <source>
        <dbReference type="ARBA" id="ARBA00012925"/>
    </source>
</evidence>
<keyword evidence="8" id="KW-0732">Signal</keyword>
<evidence type="ECO:0000256" key="5">
    <source>
        <dbReference type="ARBA" id="ARBA00048348"/>
    </source>
</evidence>
<dbReference type="PROSITE" id="PS00705">
    <property type="entry name" value="PROK_CO2_ANHYDRASE_2"/>
    <property type="match status" value="1"/>
</dbReference>
<dbReference type="AlphaFoldDB" id="A0A7Z2VSY4"/>
<dbReference type="SMART" id="SM00947">
    <property type="entry name" value="Pro_CA"/>
    <property type="match status" value="1"/>
</dbReference>
<evidence type="ECO:0000256" key="4">
    <source>
        <dbReference type="ARBA" id="ARBA00023239"/>
    </source>
</evidence>
<dbReference type="GO" id="GO:0015976">
    <property type="term" value="P:carbon utilization"/>
    <property type="evidence" value="ECO:0007669"/>
    <property type="project" value="InterPro"/>
</dbReference>
<evidence type="ECO:0000256" key="7">
    <source>
        <dbReference type="RuleBase" id="RU003956"/>
    </source>
</evidence>
<dbReference type="PANTHER" id="PTHR11002:SF79">
    <property type="entry name" value="CARBONIC ANHYDRASE 2"/>
    <property type="match status" value="1"/>
</dbReference>
<accession>A0A7Z2VSY4</accession>
<dbReference type="InterPro" id="IPR036874">
    <property type="entry name" value="Carbonic_anhydrase_sf"/>
</dbReference>
<gene>
    <name evidence="9" type="ORF">HH215_35505</name>
</gene>
<geneLocation type="plasmid" evidence="9 10">
    <name>unnamed1</name>
</geneLocation>
<evidence type="ECO:0000313" key="9">
    <source>
        <dbReference type="EMBL" id="QJD88555.1"/>
    </source>
</evidence>
<dbReference type="Gene3D" id="3.40.1050.10">
    <property type="entry name" value="Carbonic anhydrase"/>
    <property type="match status" value="1"/>
</dbReference>
<name>A0A7Z2VSY4_9BACL</name>
<feature type="signal peptide" evidence="8">
    <location>
        <begin position="1"/>
        <end position="26"/>
    </location>
</feature>
<organism evidence="9 10">
    <name type="scientific">Cohnella herbarum</name>
    <dbReference type="NCBI Taxonomy" id="2728023"/>
    <lineage>
        <taxon>Bacteria</taxon>
        <taxon>Bacillati</taxon>
        <taxon>Bacillota</taxon>
        <taxon>Bacilli</taxon>
        <taxon>Bacillales</taxon>
        <taxon>Paenibacillaceae</taxon>
        <taxon>Cohnella</taxon>
    </lineage>
</organism>
<keyword evidence="6" id="KW-0479">Metal-binding</keyword>
<evidence type="ECO:0000256" key="1">
    <source>
        <dbReference type="ARBA" id="ARBA00006217"/>
    </source>
</evidence>
<sequence>MSLKKSRSLLCLVVWMCLLSSTGCRSLNQPAFSEKIKQEMNPVQAIRLLEEGNQRFVTGHLAEKHVIRNRRQLISEQKPVAVIISCSDSRVAPEIVFDQSLGDLFVIRVAGNIVNDDVIGSVQYAVDHLHVPIVLVLGHENCGAVIEALQRRRHPAYLQSIVNKIEPAAEKAISAGISEKDIIDRAVIENVKMVEDELLEYPAFRSHSGCRDHLDRRWVRQISG</sequence>
<keyword evidence="10" id="KW-1185">Reference proteome</keyword>
<dbReference type="GO" id="GO:0008270">
    <property type="term" value="F:zinc ion binding"/>
    <property type="evidence" value="ECO:0007669"/>
    <property type="project" value="UniProtKB-UniRule"/>
</dbReference>
<dbReference type="PANTHER" id="PTHR11002">
    <property type="entry name" value="CARBONIC ANHYDRASE"/>
    <property type="match status" value="1"/>
</dbReference>
<dbReference type="SUPFAM" id="SSF53056">
    <property type="entry name" value="beta-carbonic anhydrase, cab"/>
    <property type="match status" value="1"/>
</dbReference>
<dbReference type="GO" id="GO:0004089">
    <property type="term" value="F:carbonate dehydratase activity"/>
    <property type="evidence" value="ECO:0007669"/>
    <property type="project" value="UniProtKB-UniRule"/>
</dbReference>
<feature type="binding site" evidence="6">
    <location>
        <position position="139"/>
    </location>
    <ligand>
        <name>Zn(2+)</name>
        <dbReference type="ChEBI" id="CHEBI:29105"/>
    </ligand>
</feature>
<comment type="cofactor">
    <cofactor evidence="6">
        <name>Zn(2+)</name>
        <dbReference type="ChEBI" id="CHEBI:29105"/>
    </cofactor>
    <text evidence="6">Binds 1 zinc ion per subunit.</text>
</comment>